<keyword evidence="3 6" id="KW-0732">Signal</keyword>
<dbReference type="FunFam" id="3.40.50.1820:FF:000165">
    <property type="entry name" value="Serine peptidase, putative"/>
    <property type="match status" value="1"/>
</dbReference>
<keyword evidence="5" id="KW-0325">Glycoprotein</keyword>
<protein>
    <submittedName>
        <fullName evidence="7">Serine protease EDA2</fullName>
    </submittedName>
</protein>
<evidence type="ECO:0000256" key="4">
    <source>
        <dbReference type="ARBA" id="ARBA00022801"/>
    </source>
</evidence>
<dbReference type="PANTHER" id="PTHR11010">
    <property type="entry name" value="PROTEASE S28 PRO-X CARBOXYPEPTIDASE-RELATED"/>
    <property type="match status" value="1"/>
</dbReference>
<keyword evidence="4" id="KW-0378">Hydrolase</keyword>
<dbReference type="SUPFAM" id="SSF53474">
    <property type="entry name" value="alpha/beta-Hydrolases"/>
    <property type="match status" value="1"/>
</dbReference>
<dbReference type="Proteomes" id="UP001174694">
    <property type="component" value="Unassembled WGS sequence"/>
</dbReference>
<evidence type="ECO:0000256" key="6">
    <source>
        <dbReference type="SAM" id="SignalP"/>
    </source>
</evidence>
<sequence>MRTVAVIAGALFAHSASGFLSDIPRLVPPPVKDDESSFGKRSTGQGTFDQLIDHSNPSLGTFKQQYWWSDEFYAGPGSPVVFFTPGEVAAAGYTGYLKNTTITGMMAQAIGGATILLEHRYWGDSVPVPDLSPSNLQYLNLDNNIADVVYFAQNVKLPFDSNGTSSPSKAPWVMSGGSYSGALAAWTENKAPGTFWAYHASSAAQNAIGDFWQYFYPIQQGMPKNCSTDVAKVMEYVDNILKSGTTEQKQALKDKFGLGGVVHDSDFGNALQNAPWQWQSHDFTTGYSGFFQWCDYVENAYEPAFPNATIPGEEGVGLCKALNGYAKWSTDVLVPNNVCGEGSDCYNSYYSNSSEYTDWSASNGNRAWTWMLCNQPLEFWQDGAPDGTPTLVSRYVNASYWQRQCPLYFPPDSGYTYGSGKGITPEDVNAEYGGWNIDNTTRLIYVNGEFDPWRDSTVSSQFRPGGPLQSTEQLPVKLIPGGIHCSDLTQRNALANAGVAEIQAEVVETITGWVDEFYAEKKIKRQIVR</sequence>
<gene>
    <name evidence="7" type="ORF">NKR23_g9741</name>
</gene>
<reference evidence="7" key="1">
    <citation type="submission" date="2022-07" db="EMBL/GenBank/DDBJ databases">
        <title>Fungi with potential for degradation of polypropylene.</title>
        <authorList>
            <person name="Gostincar C."/>
        </authorList>
    </citation>
    <scope>NUCLEOTIDE SEQUENCE</scope>
    <source>
        <strain evidence="7">EXF-13308</strain>
    </source>
</reference>
<name>A0AA38R5J7_9PEZI</name>
<dbReference type="EMBL" id="JANBVO010000039">
    <property type="protein sequence ID" value="KAJ9136619.1"/>
    <property type="molecule type" value="Genomic_DNA"/>
</dbReference>
<dbReference type="AlphaFoldDB" id="A0AA38R5J7"/>
<dbReference type="Gene3D" id="3.40.50.1820">
    <property type="entry name" value="alpha/beta hydrolase"/>
    <property type="match status" value="2"/>
</dbReference>
<keyword evidence="8" id="KW-1185">Reference proteome</keyword>
<comment type="caution">
    <text evidence="7">The sequence shown here is derived from an EMBL/GenBank/DDBJ whole genome shotgun (WGS) entry which is preliminary data.</text>
</comment>
<keyword evidence="2 7" id="KW-0645">Protease</keyword>
<proteinExistence type="inferred from homology"/>
<feature type="chain" id="PRO_5041438520" evidence="6">
    <location>
        <begin position="19"/>
        <end position="529"/>
    </location>
</feature>
<dbReference type="InterPro" id="IPR008758">
    <property type="entry name" value="Peptidase_S28"/>
</dbReference>
<feature type="signal peptide" evidence="6">
    <location>
        <begin position="1"/>
        <end position="18"/>
    </location>
</feature>
<dbReference type="GO" id="GO:0006508">
    <property type="term" value="P:proteolysis"/>
    <property type="evidence" value="ECO:0007669"/>
    <property type="project" value="UniProtKB-KW"/>
</dbReference>
<comment type="similarity">
    <text evidence="1">Belongs to the peptidase S28 family.</text>
</comment>
<dbReference type="Pfam" id="PF05577">
    <property type="entry name" value="Peptidase_S28"/>
    <property type="match status" value="1"/>
</dbReference>
<accession>A0AA38R5J7</accession>
<evidence type="ECO:0000256" key="3">
    <source>
        <dbReference type="ARBA" id="ARBA00022729"/>
    </source>
</evidence>
<dbReference type="PANTHER" id="PTHR11010:SF23">
    <property type="entry name" value="SERINE PEPTIDASE"/>
    <property type="match status" value="1"/>
</dbReference>
<organism evidence="7 8">
    <name type="scientific">Pleurostoma richardsiae</name>
    <dbReference type="NCBI Taxonomy" id="41990"/>
    <lineage>
        <taxon>Eukaryota</taxon>
        <taxon>Fungi</taxon>
        <taxon>Dikarya</taxon>
        <taxon>Ascomycota</taxon>
        <taxon>Pezizomycotina</taxon>
        <taxon>Sordariomycetes</taxon>
        <taxon>Sordariomycetidae</taxon>
        <taxon>Calosphaeriales</taxon>
        <taxon>Pleurostomataceae</taxon>
        <taxon>Pleurostoma</taxon>
    </lineage>
</organism>
<dbReference type="GO" id="GO:0008239">
    <property type="term" value="F:dipeptidyl-peptidase activity"/>
    <property type="evidence" value="ECO:0007669"/>
    <property type="project" value="TreeGrafter"/>
</dbReference>
<evidence type="ECO:0000256" key="5">
    <source>
        <dbReference type="ARBA" id="ARBA00023180"/>
    </source>
</evidence>
<evidence type="ECO:0000256" key="1">
    <source>
        <dbReference type="ARBA" id="ARBA00011079"/>
    </source>
</evidence>
<evidence type="ECO:0000313" key="8">
    <source>
        <dbReference type="Proteomes" id="UP001174694"/>
    </source>
</evidence>
<evidence type="ECO:0000256" key="2">
    <source>
        <dbReference type="ARBA" id="ARBA00022670"/>
    </source>
</evidence>
<dbReference type="GO" id="GO:0070008">
    <property type="term" value="F:serine-type exopeptidase activity"/>
    <property type="evidence" value="ECO:0007669"/>
    <property type="project" value="InterPro"/>
</dbReference>
<evidence type="ECO:0000313" key="7">
    <source>
        <dbReference type="EMBL" id="KAJ9136619.1"/>
    </source>
</evidence>
<dbReference type="InterPro" id="IPR029058">
    <property type="entry name" value="AB_hydrolase_fold"/>
</dbReference>